<evidence type="ECO:0000313" key="7">
    <source>
        <dbReference type="EMBL" id="HJC35960.1"/>
    </source>
</evidence>
<reference evidence="7" key="2">
    <citation type="submission" date="2021-04" db="EMBL/GenBank/DDBJ databases">
        <authorList>
            <person name="Gilroy R."/>
        </authorList>
    </citation>
    <scope>NUCLEOTIDE SEQUENCE</scope>
    <source>
        <strain evidence="7">CHK187-11901</strain>
    </source>
</reference>
<evidence type="ECO:0000256" key="1">
    <source>
        <dbReference type="ARBA" id="ARBA00022741"/>
    </source>
</evidence>
<dbReference type="GO" id="GO:0006302">
    <property type="term" value="P:double-strand break repair"/>
    <property type="evidence" value="ECO:0007669"/>
    <property type="project" value="TreeGrafter"/>
</dbReference>
<dbReference type="InterPro" id="IPR006935">
    <property type="entry name" value="Helicase/UvrB_N"/>
</dbReference>
<dbReference type="Proteomes" id="UP000823896">
    <property type="component" value="Unassembled WGS sequence"/>
</dbReference>
<dbReference type="AlphaFoldDB" id="A0A9D2NRE4"/>
<keyword evidence="7" id="KW-0347">Helicase</keyword>
<name>A0A9D2NRE4_9FIRM</name>
<dbReference type="Gene3D" id="3.40.50.300">
    <property type="entry name" value="P-loop containing nucleotide triphosphate hydrolases"/>
    <property type="match status" value="2"/>
</dbReference>
<evidence type="ECO:0000259" key="6">
    <source>
        <dbReference type="PROSITE" id="PS51194"/>
    </source>
</evidence>
<dbReference type="PROSITE" id="PS51192">
    <property type="entry name" value="HELICASE_ATP_BIND_1"/>
    <property type="match status" value="1"/>
</dbReference>
<evidence type="ECO:0000313" key="8">
    <source>
        <dbReference type="Proteomes" id="UP000823896"/>
    </source>
</evidence>
<reference evidence="7" key="1">
    <citation type="journal article" date="2021" name="PeerJ">
        <title>Extensive microbial diversity within the chicken gut microbiome revealed by metagenomics and culture.</title>
        <authorList>
            <person name="Gilroy R."/>
            <person name="Ravi A."/>
            <person name="Getino M."/>
            <person name="Pursley I."/>
            <person name="Horton D.L."/>
            <person name="Alikhan N.F."/>
            <person name="Baker D."/>
            <person name="Gharbi K."/>
            <person name="Hall N."/>
            <person name="Watson M."/>
            <person name="Adriaenssens E.M."/>
            <person name="Foster-Nyarko E."/>
            <person name="Jarju S."/>
            <person name="Secka A."/>
            <person name="Antonio M."/>
            <person name="Oren A."/>
            <person name="Chaudhuri R.R."/>
            <person name="La Ragione R."/>
            <person name="Hildebrand F."/>
            <person name="Pallen M.J."/>
        </authorList>
    </citation>
    <scope>NUCLEOTIDE SEQUENCE</scope>
    <source>
        <strain evidence="7">CHK187-11901</strain>
    </source>
</reference>
<dbReference type="GO" id="GO:0016787">
    <property type="term" value="F:hydrolase activity"/>
    <property type="evidence" value="ECO:0007669"/>
    <property type="project" value="InterPro"/>
</dbReference>
<dbReference type="InterPro" id="IPR014001">
    <property type="entry name" value="Helicase_ATP-bd"/>
</dbReference>
<evidence type="ECO:0000256" key="4">
    <source>
        <dbReference type="SAM" id="Phobius"/>
    </source>
</evidence>
<dbReference type="SUPFAM" id="SSF52540">
    <property type="entry name" value="P-loop containing nucleoside triphosphate hydrolases"/>
    <property type="match status" value="1"/>
</dbReference>
<dbReference type="InterPro" id="IPR001650">
    <property type="entry name" value="Helicase_C-like"/>
</dbReference>
<keyword evidence="1" id="KW-0547">Nucleotide-binding</keyword>
<evidence type="ECO:0000259" key="5">
    <source>
        <dbReference type="PROSITE" id="PS51192"/>
    </source>
</evidence>
<evidence type="ECO:0000256" key="2">
    <source>
        <dbReference type="ARBA" id="ARBA00022840"/>
    </source>
</evidence>
<sequence length="392" mass="44538">MEERKCLRCGNTDPEYFWNDKGTWYCRRCIAFGRIDVGTRPQPPVWEKRTIHCDYHLKYPLTKAQQRTVDTVMKELKDGHDVLIYAATGAGKTELTMEAIRTYLGEGKRVGFAIARRQVVLEIAERMRSAFAGLDVKEVCEGHTDEVRADLIVCTMHQLYRYTGCFDLLIMDEVDAFPYRGNVMLKEIAMQACSGQLLYLTATPDETMLEDVEAGRLKMVTLFERPHRHPLIVPKLICAPAALLYVLLFRFLRQNHQAQKQTLVFVPTIALATQLAVLFRPLFSCAALSSKSADRDEVLDQYRERKKEVLFATTVLERGVTIPDVQVAVLHGEHPVFTAASLIQMIGRAGRNIDFPDGRGLFLCTKKTADLRRCIRELERMNDTLCQDAGSA</sequence>
<dbReference type="GO" id="GO:0043138">
    <property type="term" value="F:3'-5' DNA helicase activity"/>
    <property type="evidence" value="ECO:0007669"/>
    <property type="project" value="TreeGrafter"/>
</dbReference>
<keyword evidence="4" id="KW-0812">Transmembrane</keyword>
<accession>A0A9D2NRE4</accession>
<evidence type="ECO:0000256" key="3">
    <source>
        <dbReference type="ARBA" id="ARBA00023125"/>
    </source>
</evidence>
<dbReference type="SMART" id="SM00487">
    <property type="entry name" value="DEXDc"/>
    <property type="match status" value="1"/>
</dbReference>
<feature type="domain" description="Helicase C-terminal" evidence="6">
    <location>
        <begin position="251"/>
        <end position="392"/>
    </location>
</feature>
<proteinExistence type="predicted"/>
<dbReference type="GO" id="GO:0006270">
    <property type="term" value="P:DNA replication initiation"/>
    <property type="evidence" value="ECO:0007669"/>
    <property type="project" value="TreeGrafter"/>
</dbReference>
<dbReference type="GO" id="GO:0003677">
    <property type="term" value="F:DNA binding"/>
    <property type="evidence" value="ECO:0007669"/>
    <property type="project" value="UniProtKB-KW"/>
</dbReference>
<dbReference type="InterPro" id="IPR027417">
    <property type="entry name" value="P-loop_NTPase"/>
</dbReference>
<dbReference type="PROSITE" id="PS51194">
    <property type="entry name" value="HELICASE_CTER"/>
    <property type="match status" value="1"/>
</dbReference>
<dbReference type="PANTHER" id="PTHR30580">
    <property type="entry name" value="PRIMOSOMAL PROTEIN N"/>
    <property type="match status" value="1"/>
</dbReference>
<feature type="transmembrane region" description="Helical" evidence="4">
    <location>
        <begin position="232"/>
        <end position="252"/>
    </location>
</feature>
<comment type="caution">
    <text evidence="7">The sequence shown here is derived from an EMBL/GenBank/DDBJ whole genome shotgun (WGS) entry which is preliminary data.</text>
</comment>
<dbReference type="Pfam" id="PF04851">
    <property type="entry name" value="ResIII"/>
    <property type="match status" value="1"/>
</dbReference>
<dbReference type="SMART" id="SM00490">
    <property type="entry name" value="HELICc"/>
    <property type="match status" value="1"/>
</dbReference>
<organism evidence="7 8">
    <name type="scientific">Candidatus Merdibacter merdavium</name>
    <dbReference type="NCBI Taxonomy" id="2838692"/>
    <lineage>
        <taxon>Bacteria</taxon>
        <taxon>Bacillati</taxon>
        <taxon>Bacillota</taxon>
        <taxon>Erysipelotrichia</taxon>
        <taxon>Erysipelotrichales</taxon>
        <taxon>Erysipelotrichaceae</taxon>
        <taxon>Merdibacter</taxon>
    </lineage>
</organism>
<dbReference type="GO" id="GO:0005524">
    <property type="term" value="F:ATP binding"/>
    <property type="evidence" value="ECO:0007669"/>
    <property type="project" value="UniProtKB-KW"/>
</dbReference>
<protein>
    <submittedName>
        <fullName evidence="7">DEAD/DEAH box helicase family protein</fullName>
    </submittedName>
</protein>
<feature type="domain" description="Helicase ATP-binding" evidence="5">
    <location>
        <begin position="73"/>
        <end position="222"/>
    </location>
</feature>
<keyword evidence="3" id="KW-0238">DNA-binding</keyword>
<keyword evidence="2" id="KW-0067">ATP-binding</keyword>
<keyword evidence="4" id="KW-0472">Membrane</keyword>
<dbReference type="EMBL" id="DWWM01000012">
    <property type="protein sequence ID" value="HJC35960.1"/>
    <property type="molecule type" value="Genomic_DNA"/>
</dbReference>
<gene>
    <name evidence="7" type="ORF">H9702_02365</name>
</gene>
<dbReference type="GO" id="GO:0006310">
    <property type="term" value="P:DNA recombination"/>
    <property type="evidence" value="ECO:0007669"/>
    <property type="project" value="TreeGrafter"/>
</dbReference>
<feature type="transmembrane region" description="Helical" evidence="4">
    <location>
        <begin position="264"/>
        <end position="283"/>
    </location>
</feature>
<dbReference type="Pfam" id="PF00271">
    <property type="entry name" value="Helicase_C"/>
    <property type="match status" value="1"/>
</dbReference>
<dbReference type="PANTHER" id="PTHR30580:SF1">
    <property type="entry name" value="COMF OPERON PROTEIN 1"/>
    <property type="match status" value="1"/>
</dbReference>
<keyword evidence="7" id="KW-0378">Hydrolase</keyword>
<keyword evidence="4" id="KW-1133">Transmembrane helix</keyword>